<dbReference type="EMBL" id="JAGTJJ010000033">
    <property type="protein sequence ID" value="MDC3985931.1"/>
    <property type="molecule type" value="Genomic_DNA"/>
</dbReference>
<keyword evidence="2" id="KW-1185">Reference proteome</keyword>
<proteinExistence type="predicted"/>
<dbReference type="Pfam" id="PF20131">
    <property type="entry name" value="MC3"/>
    <property type="match status" value="1"/>
</dbReference>
<dbReference type="AlphaFoldDB" id="A0A9X3XD79"/>
<evidence type="ECO:0000313" key="2">
    <source>
        <dbReference type="Proteomes" id="UP001151081"/>
    </source>
</evidence>
<accession>A0A9X3XD79</accession>
<sequence>MILHRRTVERISQSSSRGLAEFVHRHPHVLVGLDRRVAMTSANTRAGLAVALRRGALLFDRETRELLATDTIKMARARLREVFSPDDESRVQACLMLGNWIGHMTVAFMCDVLCVRPAWGLTNEGRGHLPTTSEVETDL</sequence>
<gene>
    <name evidence="1" type="ORF">KEG57_35955</name>
</gene>
<organism evidence="1 2">
    <name type="scientific">Polyangium jinanense</name>
    <dbReference type="NCBI Taxonomy" id="2829994"/>
    <lineage>
        <taxon>Bacteria</taxon>
        <taxon>Pseudomonadati</taxon>
        <taxon>Myxococcota</taxon>
        <taxon>Polyangia</taxon>
        <taxon>Polyangiales</taxon>
        <taxon>Polyangiaceae</taxon>
        <taxon>Polyangium</taxon>
    </lineage>
</organism>
<protein>
    <submittedName>
        <fullName evidence="1">Uncharacterized protein</fullName>
    </submittedName>
</protein>
<comment type="caution">
    <text evidence="1">The sequence shown here is derived from an EMBL/GenBank/DDBJ whole genome shotgun (WGS) entry which is preliminary data.</text>
</comment>
<name>A0A9X3XD79_9BACT</name>
<dbReference type="InterPro" id="IPR045390">
    <property type="entry name" value="ABC-3C_MC3"/>
</dbReference>
<dbReference type="Proteomes" id="UP001151081">
    <property type="component" value="Unassembled WGS sequence"/>
</dbReference>
<reference evidence="1 2" key="1">
    <citation type="submission" date="2021-04" db="EMBL/GenBank/DDBJ databases">
        <title>Genome analysis of Polyangium sp.</title>
        <authorList>
            <person name="Li Y."/>
            <person name="Wang J."/>
        </authorList>
    </citation>
    <scope>NUCLEOTIDE SEQUENCE [LARGE SCALE GENOMIC DNA]</scope>
    <source>
        <strain evidence="1 2">SDU14</strain>
    </source>
</reference>
<evidence type="ECO:0000313" key="1">
    <source>
        <dbReference type="EMBL" id="MDC3985931.1"/>
    </source>
</evidence>